<dbReference type="Gene3D" id="1.10.260.40">
    <property type="entry name" value="lambda repressor-like DNA-binding domains"/>
    <property type="match status" value="1"/>
</dbReference>
<dbReference type="Pfam" id="PF13443">
    <property type="entry name" value="HTH_26"/>
    <property type="match status" value="1"/>
</dbReference>
<proteinExistence type="predicted"/>
<organism evidence="2 3">
    <name type="scientific">Dietzia timorensis</name>
    <dbReference type="NCBI Taxonomy" id="499555"/>
    <lineage>
        <taxon>Bacteria</taxon>
        <taxon>Bacillati</taxon>
        <taxon>Actinomycetota</taxon>
        <taxon>Actinomycetes</taxon>
        <taxon>Mycobacteriales</taxon>
        <taxon>Dietziaceae</taxon>
        <taxon>Dietzia</taxon>
    </lineage>
</organism>
<dbReference type="PROSITE" id="PS50943">
    <property type="entry name" value="HTH_CROC1"/>
    <property type="match status" value="1"/>
</dbReference>
<dbReference type="Proteomes" id="UP000186104">
    <property type="component" value="Chromosome"/>
</dbReference>
<dbReference type="EMBL" id="CP015961">
    <property type="protein sequence ID" value="ANI93464.1"/>
    <property type="molecule type" value="Genomic_DNA"/>
</dbReference>
<dbReference type="PANTHER" id="PTHR37301:SF1">
    <property type="entry name" value="DNA-BINDING PROTEIN"/>
    <property type="match status" value="1"/>
</dbReference>
<dbReference type="OrthoDB" id="3626437at2"/>
<dbReference type="GO" id="GO:0003677">
    <property type="term" value="F:DNA binding"/>
    <property type="evidence" value="ECO:0007669"/>
    <property type="project" value="InterPro"/>
</dbReference>
<dbReference type="RefSeq" id="WP_067475262.1">
    <property type="nucleotide sequence ID" value="NZ_CP015961.1"/>
</dbReference>
<dbReference type="PANTHER" id="PTHR37301">
    <property type="entry name" value="DNA-BINDING PROTEIN-RELATED"/>
    <property type="match status" value="1"/>
</dbReference>
<dbReference type="InterPro" id="IPR010982">
    <property type="entry name" value="Lambda_DNA-bd_dom_sf"/>
</dbReference>
<evidence type="ECO:0000313" key="3">
    <source>
        <dbReference type="Proteomes" id="UP000186104"/>
    </source>
</evidence>
<dbReference type="SMART" id="SM00530">
    <property type="entry name" value="HTH_XRE"/>
    <property type="match status" value="1"/>
</dbReference>
<reference evidence="2 3" key="1">
    <citation type="submission" date="2016-06" db="EMBL/GenBank/DDBJ databases">
        <title>Complete genome sequence of a saline-alkali tolerant type strain Dietzia timorensis ID05-A0528T.</title>
        <authorList>
            <person name="Wu X."/>
        </authorList>
    </citation>
    <scope>NUCLEOTIDE SEQUENCE [LARGE SCALE GENOMIC DNA]</scope>
    <source>
        <strain evidence="2 3">ID05-A0528</strain>
    </source>
</reference>
<sequence length="75" mass="7857">MASSDGVETTGVVCHIDRLVAERGITLAALAEQVGVTPVNLSVLKNNRAKAVRFSTLAALCEALDCQPGDLFTVE</sequence>
<evidence type="ECO:0000259" key="1">
    <source>
        <dbReference type="PROSITE" id="PS50943"/>
    </source>
</evidence>
<dbReference type="KEGG" id="dtm:BJL86_2704"/>
<gene>
    <name evidence="2" type="ORF">BJL86_2704</name>
</gene>
<feature type="domain" description="HTH cro/C1-type" evidence="1">
    <location>
        <begin position="16"/>
        <end position="71"/>
    </location>
</feature>
<keyword evidence="3" id="KW-1185">Reference proteome</keyword>
<accession>A0A173LP73</accession>
<dbReference type="SUPFAM" id="SSF47413">
    <property type="entry name" value="lambda repressor-like DNA-binding domains"/>
    <property type="match status" value="1"/>
</dbReference>
<dbReference type="AlphaFoldDB" id="A0A173LP73"/>
<dbReference type="STRING" id="499555.BJL86_2704"/>
<dbReference type="InterPro" id="IPR001387">
    <property type="entry name" value="Cro/C1-type_HTH"/>
</dbReference>
<protein>
    <submittedName>
        <fullName evidence="2">Putative HTH-type transcriptional regulator YozG</fullName>
    </submittedName>
</protein>
<name>A0A173LP73_9ACTN</name>
<evidence type="ECO:0000313" key="2">
    <source>
        <dbReference type="EMBL" id="ANI93464.1"/>
    </source>
</evidence>
<dbReference type="CDD" id="cd00093">
    <property type="entry name" value="HTH_XRE"/>
    <property type="match status" value="1"/>
</dbReference>